<sequence length="210" mass="22248">MTNHSNEPSTAKGTIRSRLLDARRACAPDLRARLSAQACEVLLDVLLDRIGEAEVVAAYASFGTEPDTGPLLAGLHARGVRVLLPILENDMNLSWGWYSGPDSLVRRIPPGGTRPSPIPEPAVSLGRDAVLAAAWIVVPALAVSPDGVRMGRGGGSYDRVLAGIEASGAAVRPRVAALLYPGETDVDIPVEPHDRAVDMAVAGHEVRDWR</sequence>
<keyword evidence="6" id="KW-1185">Reference proteome</keyword>
<dbReference type="Gene3D" id="3.40.50.10420">
    <property type="entry name" value="NagB/RpiA/CoA transferase-like"/>
    <property type="match status" value="1"/>
</dbReference>
<comment type="similarity">
    <text evidence="1 4">Belongs to the 5-formyltetrahydrofolate cyclo-ligase family.</text>
</comment>
<organism evidence="5 6">
    <name type="scientific">Catenulispora yoronensis</name>
    <dbReference type="NCBI Taxonomy" id="450799"/>
    <lineage>
        <taxon>Bacteria</taxon>
        <taxon>Bacillati</taxon>
        <taxon>Actinomycetota</taxon>
        <taxon>Actinomycetes</taxon>
        <taxon>Catenulisporales</taxon>
        <taxon>Catenulisporaceae</taxon>
        <taxon>Catenulispora</taxon>
    </lineage>
</organism>
<evidence type="ECO:0000313" key="6">
    <source>
        <dbReference type="Proteomes" id="UP001500751"/>
    </source>
</evidence>
<protein>
    <recommendedName>
        <fullName evidence="4">5-formyltetrahydrofolate cyclo-ligase</fullName>
        <ecNumber evidence="4">6.3.3.2</ecNumber>
    </recommendedName>
</protein>
<evidence type="ECO:0000313" key="5">
    <source>
        <dbReference type="EMBL" id="GAA2043566.1"/>
    </source>
</evidence>
<dbReference type="PANTHER" id="PTHR23407">
    <property type="entry name" value="ATPASE INHIBITOR/5-FORMYLTETRAHYDROFOLATE CYCLO-LIGASE"/>
    <property type="match status" value="1"/>
</dbReference>
<dbReference type="PANTHER" id="PTHR23407:SF1">
    <property type="entry name" value="5-FORMYLTETRAHYDROFOLATE CYCLO-LIGASE"/>
    <property type="match status" value="1"/>
</dbReference>
<dbReference type="Proteomes" id="UP001500751">
    <property type="component" value="Unassembled WGS sequence"/>
</dbReference>
<evidence type="ECO:0000256" key="2">
    <source>
        <dbReference type="ARBA" id="ARBA00022741"/>
    </source>
</evidence>
<keyword evidence="4" id="KW-0460">Magnesium</keyword>
<comment type="caution">
    <text evidence="5">The sequence shown here is derived from an EMBL/GenBank/DDBJ whole genome shotgun (WGS) entry which is preliminary data.</text>
</comment>
<evidence type="ECO:0000256" key="1">
    <source>
        <dbReference type="ARBA" id="ARBA00010638"/>
    </source>
</evidence>
<name>A0ABP5GF61_9ACTN</name>
<comment type="catalytic activity">
    <reaction evidence="4">
        <text>(6S)-5-formyl-5,6,7,8-tetrahydrofolate + ATP = (6R)-5,10-methenyltetrahydrofolate + ADP + phosphate</text>
        <dbReference type="Rhea" id="RHEA:10488"/>
        <dbReference type="ChEBI" id="CHEBI:30616"/>
        <dbReference type="ChEBI" id="CHEBI:43474"/>
        <dbReference type="ChEBI" id="CHEBI:57455"/>
        <dbReference type="ChEBI" id="CHEBI:57457"/>
        <dbReference type="ChEBI" id="CHEBI:456216"/>
        <dbReference type="EC" id="6.3.3.2"/>
    </reaction>
</comment>
<proteinExistence type="inferred from homology"/>
<dbReference type="PIRSF" id="PIRSF006806">
    <property type="entry name" value="FTHF_cligase"/>
    <property type="match status" value="1"/>
</dbReference>
<evidence type="ECO:0000256" key="3">
    <source>
        <dbReference type="ARBA" id="ARBA00022840"/>
    </source>
</evidence>
<gene>
    <name evidence="5" type="ORF">GCM10009839_53530</name>
</gene>
<keyword evidence="2 4" id="KW-0547">Nucleotide-binding</keyword>
<dbReference type="SUPFAM" id="SSF100950">
    <property type="entry name" value="NagB/RpiA/CoA transferase-like"/>
    <property type="match status" value="1"/>
</dbReference>
<comment type="cofactor">
    <cofactor evidence="4">
        <name>Mg(2+)</name>
        <dbReference type="ChEBI" id="CHEBI:18420"/>
    </cofactor>
</comment>
<evidence type="ECO:0000256" key="4">
    <source>
        <dbReference type="RuleBase" id="RU361279"/>
    </source>
</evidence>
<dbReference type="EC" id="6.3.3.2" evidence="4"/>
<dbReference type="EMBL" id="BAAAQN010000035">
    <property type="protein sequence ID" value="GAA2043566.1"/>
    <property type="molecule type" value="Genomic_DNA"/>
</dbReference>
<dbReference type="RefSeq" id="WP_344668413.1">
    <property type="nucleotide sequence ID" value="NZ_BAAAQN010000035.1"/>
</dbReference>
<dbReference type="InterPro" id="IPR037171">
    <property type="entry name" value="NagB/RpiA_transferase-like"/>
</dbReference>
<dbReference type="Pfam" id="PF01812">
    <property type="entry name" value="5-FTHF_cyc-lig"/>
    <property type="match status" value="1"/>
</dbReference>
<dbReference type="NCBIfam" id="TIGR02727">
    <property type="entry name" value="MTHFS_bact"/>
    <property type="match status" value="1"/>
</dbReference>
<dbReference type="InterPro" id="IPR024185">
    <property type="entry name" value="FTHF_cligase-like_sf"/>
</dbReference>
<reference evidence="6" key="1">
    <citation type="journal article" date="2019" name="Int. J. Syst. Evol. Microbiol.">
        <title>The Global Catalogue of Microorganisms (GCM) 10K type strain sequencing project: providing services to taxonomists for standard genome sequencing and annotation.</title>
        <authorList>
            <consortium name="The Broad Institute Genomics Platform"/>
            <consortium name="The Broad Institute Genome Sequencing Center for Infectious Disease"/>
            <person name="Wu L."/>
            <person name="Ma J."/>
        </authorList>
    </citation>
    <scope>NUCLEOTIDE SEQUENCE [LARGE SCALE GENOMIC DNA]</scope>
    <source>
        <strain evidence="6">JCM 16014</strain>
    </source>
</reference>
<keyword evidence="3 4" id="KW-0067">ATP-binding</keyword>
<accession>A0ABP5GF61</accession>
<keyword evidence="4" id="KW-0479">Metal-binding</keyword>
<dbReference type="InterPro" id="IPR002698">
    <property type="entry name" value="FTHF_cligase"/>
</dbReference>